<organism evidence="1 2">
    <name type="scientific">Acetobacter cerevisiae</name>
    <dbReference type="NCBI Taxonomy" id="178900"/>
    <lineage>
        <taxon>Bacteria</taxon>
        <taxon>Pseudomonadati</taxon>
        <taxon>Pseudomonadota</taxon>
        <taxon>Alphaproteobacteria</taxon>
        <taxon>Acetobacterales</taxon>
        <taxon>Acetobacteraceae</taxon>
        <taxon>Acetobacter</taxon>
    </lineage>
</organism>
<evidence type="ECO:0008006" key="3">
    <source>
        <dbReference type="Google" id="ProtNLM"/>
    </source>
</evidence>
<dbReference type="EMBL" id="JAMYZR010000076">
    <property type="protein sequence ID" value="MCP1247284.1"/>
    <property type="molecule type" value="Genomic_DNA"/>
</dbReference>
<evidence type="ECO:0000313" key="2">
    <source>
        <dbReference type="Proteomes" id="UP001523543"/>
    </source>
</evidence>
<reference evidence="1 2" key="1">
    <citation type="submission" date="2022-06" db="EMBL/GenBank/DDBJ databases">
        <title>Acetobacer genomes from food samples.</title>
        <authorList>
            <person name="Sombolestani A."/>
        </authorList>
    </citation>
    <scope>NUCLEOTIDE SEQUENCE [LARGE SCALE GENOMIC DNA]</scope>
    <source>
        <strain evidence="1 2">R-83281</strain>
    </source>
</reference>
<evidence type="ECO:0000313" key="1">
    <source>
        <dbReference type="EMBL" id="MCP1247284.1"/>
    </source>
</evidence>
<comment type="caution">
    <text evidence="1">The sequence shown here is derived from an EMBL/GenBank/DDBJ whole genome shotgun (WGS) entry which is preliminary data.</text>
</comment>
<dbReference type="Proteomes" id="UP001523543">
    <property type="component" value="Unassembled WGS sequence"/>
</dbReference>
<proteinExistence type="predicted"/>
<gene>
    <name evidence="1" type="ORF">NKW54_15335</name>
</gene>
<accession>A0ABT1EY78</accession>
<protein>
    <recommendedName>
        <fullName evidence="3">Bacterial mobilisation domain-containing protein</fullName>
    </recommendedName>
</protein>
<dbReference type="RefSeq" id="WP_253551220.1">
    <property type="nucleotide sequence ID" value="NZ_JAMYZR010000076.1"/>
</dbReference>
<keyword evidence="2" id="KW-1185">Reference proteome</keyword>
<name>A0ABT1EY78_9PROT</name>
<sequence length="124" mass="13372">MGTTRPVSTGIRTTAAERDQWTALAVSMGHRGLGSWLRALAYQAAIAGDDGRAIVTILTSLRGEMRRVGQNLNQAVTVGHVLAKHGTPYPPLADQVAETRQAISDTVSDLNVVLRRLKGQEIDR</sequence>